<comment type="caution">
    <text evidence="2">The sequence shown here is derived from an EMBL/GenBank/DDBJ whole genome shotgun (WGS) entry which is preliminary data.</text>
</comment>
<reference evidence="3" key="1">
    <citation type="journal article" date="2016" name="Genome Announc.">
        <title>Draft genome sequence of Aspergillus niger strain An76.</title>
        <authorList>
            <person name="Gong W."/>
            <person name="Cheng Z."/>
            <person name="Zhang H."/>
            <person name="Liu L."/>
            <person name="Gao P."/>
            <person name="Wang L."/>
        </authorList>
    </citation>
    <scope>NUCLEOTIDE SEQUENCE [LARGE SCALE GENOMIC DNA]</scope>
    <source>
        <strain evidence="3">An76</strain>
    </source>
</reference>
<dbReference type="InterPro" id="IPR008929">
    <property type="entry name" value="Chondroitin_lyas"/>
</dbReference>
<protein>
    <submittedName>
        <fullName evidence="2">Uncharacterized protein</fullName>
    </submittedName>
</protein>
<evidence type="ECO:0000313" key="3">
    <source>
        <dbReference type="Proteomes" id="UP000068243"/>
    </source>
</evidence>
<evidence type="ECO:0000313" key="2">
    <source>
        <dbReference type="EMBL" id="GAQ33150.1"/>
    </source>
</evidence>
<dbReference type="VEuPathDB" id="FungiDB:An01g01360"/>
<dbReference type="SUPFAM" id="SSF48230">
    <property type="entry name" value="Chondroitin AC/alginate lyase"/>
    <property type="match status" value="1"/>
</dbReference>
<dbReference type="VEuPathDB" id="FungiDB:ATCC64974_22010"/>
<dbReference type="PaxDb" id="5061-CADANGAP00000125"/>
<proteinExistence type="predicted"/>
<accession>A0A100I1S2</accession>
<dbReference type="VEuPathDB" id="FungiDB:ASPNIDRAFT2_1170885"/>
<gene>
    <name evidence="2" type="ORF">ABL_00014</name>
</gene>
<dbReference type="AlphaFoldDB" id="A0A100I1S2"/>
<keyword evidence="1" id="KW-0732">Signal</keyword>
<dbReference type="VEuPathDB" id="FungiDB:M747DRAFT_238305"/>
<dbReference type="OMA" id="PGIWHTH"/>
<dbReference type="Gene3D" id="1.50.10.100">
    <property type="entry name" value="Chondroitin AC/alginate lyase"/>
    <property type="match status" value="1"/>
</dbReference>
<dbReference type="OrthoDB" id="5280547at2759"/>
<evidence type="ECO:0000256" key="1">
    <source>
        <dbReference type="SAM" id="SignalP"/>
    </source>
</evidence>
<feature type="chain" id="PRO_5007087087" evidence="1">
    <location>
        <begin position="19"/>
        <end position="403"/>
    </location>
</feature>
<name>A0A100I1S2_ASPNG</name>
<dbReference type="Proteomes" id="UP000068243">
    <property type="component" value="Unassembled WGS sequence"/>
</dbReference>
<feature type="signal peptide" evidence="1">
    <location>
        <begin position="1"/>
        <end position="18"/>
    </location>
</feature>
<sequence>MHIFKLCLAVATATHVHGLVQDVPSLNGPVMMVPDTPGSKNRTNQFQHPGLWHSHDQLELMRTNVLNGVEPWASAYTRFAQDPYSNASYEMQGPYPVISRGQISNYTSFHDDSRAAYQNAVMWYITRDQSHWNRSTTILDAWGSDLENIIGTDRSLLIGIEGSVFANAAEIMRWEGGWVEQGATYKGGSGFSVQLYWLFARQSIIIGQANYGMASIMGLLNFAVYLDDVALYNYALYAYKNDRCAGVPYNYLASTGQNSEAGRDQSHVQDALQWTALAARVVANQDYDLFSLEDNLIFTAAEYAGKYLMNQTVPYDASFYRCEVALVDGPWANISAVNRYIGYQDGKTNPAAWGLLYYEALERGVDVPWTSRVKDVYDASVKGQASPVDPFSWADLLFAVAEK</sequence>
<organism evidence="2 3">
    <name type="scientific">Aspergillus niger</name>
    <dbReference type="NCBI Taxonomy" id="5061"/>
    <lineage>
        <taxon>Eukaryota</taxon>
        <taxon>Fungi</taxon>
        <taxon>Dikarya</taxon>
        <taxon>Ascomycota</taxon>
        <taxon>Pezizomycotina</taxon>
        <taxon>Eurotiomycetes</taxon>
        <taxon>Eurotiomycetidae</taxon>
        <taxon>Eurotiales</taxon>
        <taxon>Aspergillaceae</taxon>
        <taxon>Aspergillus</taxon>
        <taxon>Aspergillus subgen. Circumdati</taxon>
    </lineage>
</organism>
<dbReference type="EMBL" id="BCMY01000001">
    <property type="protein sequence ID" value="GAQ33150.1"/>
    <property type="molecule type" value="Genomic_DNA"/>
</dbReference>